<protein>
    <submittedName>
        <fullName evidence="2">Uncharacterized protein</fullName>
    </submittedName>
</protein>
<gene>
    <name evidence="2" type="ORF">GCM10011374_31520</name>
</gene>
<feature type="region of interest" description="Disordered" evidence="1">
    <location>
        <begin position="1"/>
        <end position="53"/>
    </location>
</feature>
<dbReference type="AlphaFoldDB" id="A0A917LYF7"/>
<keyword evidence="3" id="KW-1185">Reference proteome</keyword>
<dbReference type="RefSeq" id="WP_188538935.1">
    <property type="nucleotide sequence ID" value="NZ_BMEQ01000021.1"/>
</dbReference>
<name>A0A917LYF7_9MICC</name>
<evidence type="ECO:0000313" key="3">
    <source>
        <dbReference type="Proteomes" id="UP000638848"/>
    </source>
</evidence>
<dbReference type="EMBL" id="BMEQ01000021">
    <property type="protein sequence ID" value="GGG65389.1"/>
    <property type="molecule type" value="Genomic_DNA"/>
</dbReference>
<reference evidence="2" key="2">
    <citation type="submission" date="2020-09" db="EMBL/GenBank/DDBJ databases">
        <authorList>
            <person name="Sun Q."/>
            <person name="Zhou Y."/>
        </authorList>
    </citation>
    <scope>NUCLEOTIDE SEQUENCE</scope>
    <source>
        <strain evidence="2">CGMCC 1.12187</strain>
    </source>
</reference>
<evidence type="ECO:0000256" key="1">
    <source>
        <dbReference type="SAM" id="MobiDB-lite"/>
    </source>
</evidence>
<sequence length="53" mass="5482">MDLNSFLRKATGTSRGGTRRGTGGTGARGAGRAGRPTTGGFGGKLRSFLNKRR</sequence>
<dbReference type="Proteomes" id="UP000638848">
    <property type="component" value="Unassembled WGS sequence"/>
</dbReference>
<comment type="caution">
    <text evidence="2">The sequence shown here is derived from an EMBL/GenBank/DDBJ whole genome shotgun (WGS) entry which is preliminary data.</text>
</comment>
<organism evidence="2 3">
    <name type="scientific">Kocuria dechangensis</name>
    <dbReference type="NCBI Taxonomy" id="1176249"/>
    <lineage>
        <taxon>Bacteria</taxon>
        <taxon>Bacillati</taxon>
        <taxon>Actinomycetota</taxon>
        <taxon>Actinomycetes</taxon>
        <taxon>Micrococcales</taxon>
        <taxon>Micrococcaceae</taxon>
        <taxon>Kocuria</taxon>
    </lineage>
</organism>
<reference evidence="2" key="1">
    <citation type="journal article" date="2014" name="Int. J. Syst. Evol. Microbiol.">
        <title>Complete genome sequence of Corynebacterium casei LMG S-19264T (=DSM 44701T), isolated from a smear-ripened cheese.</title>
        <authorList>
            <consortium name="US DOE Joint Genome Institute (JGI-PGF)"/>
            <person name="Walter F."/>
            <person name="Albersmeier A."/>
            <person name="Kalinowski J."/>
            <person name="Ruckert C."/>
        </authorList>
    </citation>
    <scope>NUCLEOTIDE SEQUENCE</scope>
    <source>
        <strain evidence="2">CGMCC 1.12187</strain>
    </source>
</reference>
<proteinExistence type="predicted"/>
<evidence type="ECO:0000313" key="2">
    <source>
        <dbReference type="EMBL" id="GGG65389.1"/>
    </source>
</evidence>
<accession>A0A917LYF7</accession>
<feature type="compositionally biased region" description="Gly residues" evidence="1">
    <location>
        <begin position="19"/>
        <end position="43"/>
    </location>
</feature>